<organism evidence="4 5">
    <name type="scientific">Polarella glacialis</name>
    <name type="common">Dinoflagellate</name>
    <dbReference type="NCBI Taxonomy" id="89957"/>
    <lineage>
        <taxon>Eukaryota</taxon>
        <taxon>Sar</taxon>
        <taxon>Alveolata</taxon>
        <taxon>Dinophyceae</taxon>
        <taxon>Suessiales</taxon>
        <taxon>Suessiaceae</taxon>
        <taxon>Polarella</taxon>
    </lineage>
</organism>
<keyword evidence="1" id="KW-0479">Metal-binding</keyword>
<reference evidence="4" key="1">
    <citation type="submission" date="2021-02" db="EMBL/GenBank/DDBJ databases">
        <authorList>
            <person name="Dougan E. K."/>
            <person name="Rhodes N."/>
            <person name="Thang M."/>
            <person name="Chan C."/>
        </authorList>
    </citation>
    <scope>NUCLEOTIDE SEQUENCE</scope>
</reference>
<keyword evidence="1" id="KW-0862">Zinc</keyword>
<proteinExistence type="predicted"/>
<gene>
    <name evidence="4" type="ORF">PGLA1383_LOCUS40905</name>
</gene>
<dbReference type="OMA" id="DCTIPRC"/>
<keyword evidence="1" id="KW-0863">Zinc-finger</keyword>
<feature type="zinc finger region" description="C3H1-type" evidence="1">
    <location>
        <begin position="212"/>
        <end position="239"/>
    </location>
</feature>
<name>A0A813GF63_POLGL</name>
<feature type="non-terminal residue" evidence="4">
    <location>
        <position position="1"/>
    </location>
</feature>
<dbReference type="GO" id="GO:0008270">
    <property type="term" value="F:zinc ion binding"/>
    <property type="evidence" value="ECO:0007669"/>
    <property type="project" value="UniProtKB-KW"/>
</dbReference>
<feature type="domain" description="C3H1-type" evidence="3">
    <location>
        <begin position="212"/>
        <end position="239"/>
    </location>
</feature>
<accession>A0A813GF63</accession>
<sequence>SKVATALKSQIDGHFRRDLNLLAFTKAVSGHLVSGRQIMFLIEKRFKSKPVFDESDSVEQLLNLECAGIAQLETYVTSWKQIIQDMPKSLNKMPKSIFRNFFHKQLSRVSELGKPFLDRFDQFPEGRKKKSYAWLYSKVDDFLERRRQDVQRKARNSAYKGAKEYPSAAAELQERDDKAKKAKEEKQRKRKEKHVETLALAAKGKGKGSAKDKGPTYCFLFQVGKCSKGKECSHRHDCTIPRCRSTRSCLPKEQPRQVVEPLPVEPQQLLATRPL</sequence>
<feature type="region of interest" description="Disordered" evidence="2">
    <location>
        <begin position="153"/>
        <end position="193"/>
    </location>
</feature>
<evidence type="ECO:0000259" key="3">
    <source>
        <dbReference type="PROSITE" id="PS50103"/>
    </source>
</evidence>
<dbReference type="PROSITE" id="PS50103">
    <property type="entry name" value="ZF_C3H1"/>
    <property type="match status" value="1"/>
</dbReference>
<dbReference type="Proteomes" id="UP000654075">
    <property type="component" value="Unassembled WGS sequence"/>
</dbReference>
<protein>
    <recommendedName>
        <fullName evidence="3">C3H1-type domain-containing protein</fullName>
    </recommendedName>
</protein>
<evidence type="ECO:0000313" key="4">
    <source>
        <dbReference type="EMBL" id="CAE8623665.1"/>
    </source>
</evidence>
<evidence type="ECO:0000256" key="1">
    <source>
        <dbReference type="PROSITE-ProRule" id="PRU00723"/>
    </source>
</evidence>
<dbReference type="EMBL" id="CAJNNV010028212">
    <property type="protein sequence ID" value="CAE8623665.1"/>
    <property type="molecule type" value="Genomic_DNA"/>
</dbReference>
<dbReference type="InterPro" id="IPR000571">
    <property type="entry name" value="Znf_CCCH"/>
</dbReference>
<evidence type="ECO:0000256" key="2">
    <source>
        <dbReference type="SAM" id="MobiDB-lite"/>
    </source>
</evidence>
<comment type="caution">
    <text evidence="4">The sequence shown here is derived from an EMBL/GenBank/DDBJ whole genome shotgun (WGS) entry which is preliminary data.</text>
</comment>
<feature type="compositionally biased region" description="Basic and acidic residues" evidence="2">
    <location>
        <begin position="172"/>
        <end position="187"/>
    </location>
</feature>
<dbReference type="AlphaFoldDB" id="A0A813GF63"/>
<evidence type="ECO:0000313" key="5">
    <source>
        <dbReference type="Proteomes" id="UP000654075"/>
    </source>
</evidence>
<keyword evidence="5" id="KW-1185">Reference proteome</keyword>